<evidence type="ECO:0000313" key="3">
    <source>
        <dbReference type="Proteomes" id="UP000239425"/>
    </source>
</evidence>
<proteinExistence type="predicted"/>
<keyword evidence="1" id="KW-0175">Coiled coil</keyword>
<evidence type="ECO:0000256" key="1">
    <source>
        <dbReference type="SAM" id="Coils"/>
    </source>
</evidence>
<dbReference type="EMBL" id="PHHC01000014">
    <property type="protein sequence ID" value="PPE06876.1"/>
    <property type="molecule type" value="Genomic_DNA"/>
</dbReference>
<evidence type="ECO:0000313" key="2">
    <source>
        <dbReference type="EMBL" id="PPE06876.1"/>
    </source>
</evidence>
<gene>
    <name evidence="2" type="ORF">HCUR_00089</name>
</gene>
<protein>
    <submittedName>
        <fullName evidence="2">Uncharacterized protein</fullName>
    </submittedName>
</protein>
<name>A0A2S5RHS5_9PROT</name>
<accession>A0A2S5RHS5</accession>
<dbReference type="Proteomes" id="UP000239425">
    <property type="component" value="Unassembled WGS sequence"/>
</dbReference>
<sequence length="272" mass="31116">MVLPWFSEKNSAWASSDSSKTDMDVLCVVGKRIVKESEINQILEQIEKKKKGKPVSEEEKTRIKEDYITMCQLSEWAKVQKLDELPETKSALDQAYISAALRKLGEDSEQLTKDEIAKEMEAVKKDPDTKESVAIATVIVDKQRKGKENMDEELRKLENLRSDTSGKIFETWAKKFQIDNANGEYKVNELTLKMLKSSPQLSEVFKGMQVGEIKVVPLNQENRLVLIIRFMKKGIATSEKTITNIAAQNMKSKKMQELIKKIKEEFPPKKTK</sequence>
<dbReference type="AlphaFoldDB" id="A0A2S5RHS5"/>
<keyword evidence="3" id="KW-1185">Reference proteome</keyword>
<feature type="coiled-coil region" evidence="1">
    <location>
        <begin position="140"/>
        <end position="167"/>
    </location>
</feature>
<organism evidence="2 3">
    <name type="scientific">Holospora curviuscula</name>
    <dbReference type="NCBI Taxonomy" id="1082868"/>
    <lineage>
        <taxon>Bacteria</taxon>
        <taxon>Pseudomonadati</taxon>
        <taxon>Pseudomonadota</taxon>
        <taxon>Alphaproteobacteria</taxon>
        <taxon>Holosporales</taxon>
        <taxon>Holosporaceae</taxon>
        <taxon>Holospora</taxon>
    </lineage>
</organism>
<reference evidence="2 3" key="1">
    <citation type="submission" date="2017-11" db="EMBL/GenBank/DDBJ databases">
        <title>Comparative genomic analysis of Holospora spp., intranuclear symbionts of paramecia.</title>
        <authorList>
            <person name="Garushyants S.K."/>
            <person name="Beliavskaya A."/>
            <person name="Malko D.B."/>
            <person name="Logacheva M.D."/>
            <person name="Rautian M.S."/>
            <person name="Gelfand M.S."/>
        </authorList>
    </citation>
    <scope>NUCLEOTIDE SEQUENCE [LARGE SCALE GENOMIC DNA]</scope>
    <source>
        <strain evidence="3">02AZ16</strain>
    </source>
</reference>
<comment type="caution">
    <text evidence="2">The sequence shown here is derived from an EMBL/GenBank/DDBJ whole genome shotgun (WGS) entry which is preliminary data.</text>
</comment>